<evidence type="ECO:0000313" key="2">
    <source>
        <dbReference type="EMBL" id="CAK94102.1"/>
    </source>
</evidence>
<evidence type="ECO:0000313" key="3">
    <source>
        <dbReference type="Proteomes" id="UP000000600"/>
    </source>
</evidence>
<protein>
    <submittedName>
        <fullName evidence="2">Uncharacterized protein</fullName>
    </submittedName>
</protein>
<dbReference type="Proteomes" id="UP000000600">
    <property type="component" value="Unassembled WGS sequence"/>
</dbReference>
<accession>A0EFL1</accession>
<evidence type="ECO:0000256" key="1">
    <source>
        <dbReference type="SAM" id="MobiDB-lite"/>
    </source>
</evidence>
<sequence length="584" mass="69331">MNYLQHNNSSIFPLINQLPLTSNERYLYGQLYGINYQQQQQQQLQQQQQQFNPYLSSLNYAYQTNFIPAYSNNQKLPFIQSQIIDPLPLNYNLGLMVHQPESQIRLAFDLSDFGLPKEPPKPQRVIVKKKIPQTIYKAPEFDYFEQTDIPKIYLSNEQQFRIIKNRSTDALKKQEYLEREIQLERLKLETFRNKQQQQQETVRGKQQQLEKDSQNSYREEKSQDEIKAEKKKRRLAKKVKEDKKQQRQFGDYKKPSVMKFKKIVKRVQNMQWFGRTFLQTLENEIKIKKAQQQKQQQTNRDEANEMLQDWIDDLTNNFLLDLLNTSDSLIVQVGQDKQNALSKKKISTLLDTLSIKLVKEFKAEEIIIGPLASYLNDITQSFQFPPLKTYTKFEIVRIPTTKFGSLGQMNENCQKMILIIFIVLKQIAFNNIFKAWEQHPDQSQNNQQQLLRIQQNSIILSSIIHELVVKWVEKNVPIQNEYKLNELENNFQFLQKPFSTEKEQPNKEYPISFLIEGVMASSLIQKYINNAKGEKEPWIIKLEDNIQKFINSILQQMNKEYANTRKLIKRQKLSQMMINYLNSE</sequence>
<reference evidence="2 3" key="1">
    <citation type="journal article" date="2006" name="Nature">
        <title>Global trends of whole-genome duplications revealed by the ciliate Paramecium tetraurelia.</title>
        <authorList>
            <consortium name="Genoscope"/>
            <person name="Aury J.-M."/>
            <person name="Jaillon O."/>
            <person name="Duret L."/>
            <person name="Noel B."/>
            <person name="Jubin C."/>
            <person name="Porcel B.M."/>
            <person name="Segurens B."/>
            <person name="Daubin V."/>
            <person name="Anthouard V."/>
            <person name="Aiach N."/>
            <person name="Arnaiz O."/>
            <person name="Billaut A."/>
            <person name="Beisson J."/>
            <person name="Blanc I."/>
            <person name="Bouhouche K."/>
            <person name="Camara F."/>
            <person name="Duharcourt S."/>
            <person name="Guigo R."/>
            <person name="Gogendeau D."/>
            <person name="Katinka M."/>
            <person name="Keller A.-M."/>
            <person name="Kissmehl R."/>
            <person name="Klotz C."/>
            <person name="Koll F."/>
            <person name="Le Moue A."/>
            <person name="Lepere C."/>
            <person name="Malinsky S."/>
            <person name="Nowacki M."/>
            <person name="Nowak J.K."/>
            <person name="Plattner H."/>
            <person name="Poulain J."/>
            <person name="Ruiz F."/>
            <person name="Serrano V."/>
            <person name="Zagulski M."/>
            <person name="Dessen P."/>
            <person name="Betermier M."/>
            <person name="Weissenbach J."/>
            <person name="Scarpelli C."/>
            <person name="Schachter V."/>
            <person name="Sperling L."/>
            <person name="Meyer E."/>
            <person name="Cohen J."/>
            <person name="Wincker P."/>
        </authorList>
    </citation>
    <scope>NUCLEOTIDE SEQUENCE [LARGE SCALE GENOMIC DNA]</scope>
    <source>
        <strain evidence="2 3">Stock d4-2</strain>
    </source>
</reference>
<dbReference type="PANTHER" id="PTHR46007:SF12">
    <property type="entry name" value="C2H2-TYPE DOMAIN-CONTAINING PROTEIN-RELATED"/>
    <property type="match status" value="1"/>
</dbReference>
<dbReference type="HOGENOM" id="CLU_467334_0_0_1"/>
<dbReference type="GeneID" id="5047260"/>
<gene>
    <name evidence="2" type="ORF">GSPATT00026425001</name>
</gene>
<dbReference type="EMBL" id="CT868675">
    <property type="protein sequence ID" value="CAK94102.1"/>
    <property type="molecule type" value="Genomic_DNA"/>
</dbReference>
<name>A0EFL1_PARTE</name>
<dbReference type="InParanoid" id="A0EFL1"/>
<dbReference type="PANTHER" id="PTHR46007">
    <property type="entry name" value="MEDIATOR OF RNA POLYMERASE II TRANSCRIPTION SUBUNIT 12"/>
    <property type="match status" value="1"/>
</dbReference>
<dbReference type="AlphaFoldDB" id="A0EFL1"/>
<dbReference type="OMA" id="GEKEPWI"/>
<proteinExistence type="predicted"/>
<keyword evidence="3" id="KW-1185">Reference proteome</keyword>
<feature type="compositionally biased region" description="Basic and acidic residues" evidence="1">
    <location>
        <begin position="208"/>
        <end position="228"/>
    </location>
</feature>
<feature type="compositionally biased region" description="Basic and acidic residues" evidence="1">
    <location>
        <begin position="238"/>
        <end position="250"/>
    </location>
</feature>
<dbReference type="InterPro" id="IPR051647">
    <property type="entry name" value="Mediator_comp_sub12"/>
</dbReference>
<feature type="region of interest" description="Disordered" evidence="1">
    <location>
        <begin position="194"/>
        <end position="250"/>
    </location>
</feature>
<dbReference type="OrthoDB" id="304666at2759"/>
<feature type="compositionally biased region" description="Polar residues" evidence="1">
    <location>
        <begin position="194"/>
        <end position="207"/>
    </location>
</feature>
<dbReference type="RefSeq" id="XP_001461475.1">
    <property type="nucleotide sequence ID" value="XM_001461438.1"/>
</dbReference>
<organism evidence="2 3">
    <name type="scientific">Paramecium tetraurelia</name>
    <dbReference type="NCBI Taxonomy" id="5888"/>
    <lineage>
        <taxon>Eukaryota</taxon>
        <taxon>Sar</taxon>
        <taxon>Alveolata</taxon>
        <taxon>Ciliophora</taxon>
        <taxon>Intramacronucleata</taxon>
        <taxon>Oligohymenophorea</taxon>
        <taxon>Peniculida</taxon>
        <taxon>Parameciidae</taxon>
        <taxon>Paramecium</taxon>
    </lineage>
</organism>
<dbReference type="KEGG" id="ptm:GSPATT00026425001"/>